<gene>
    <name evidence="2" type="ORF">L3Y34_010801</name>
</gene>
<feature type="region of interest" description="Disordered" evidence="1">
    <location>
        <begin position="229"/>
        <end position="285"/>
    </location>
</feature>
<dbReference type="EMBL" id="CP090896">
    <property type="protein sequence ID" value="ULT80484.1"/>
    <property type="molecule type" value="Genomic_DNA"/>
</dbReference>
<sequence length="306" mass="34445">MSSPPEVPNSKKPRMVQAMFPHPIGNSESANSIIRNAFTHFLPDHKPHNSPERHRTIYKHVLEGMIEKGHSPYLSQFAVKKLAEFAEVSPKRITNLFVSGRHGLKNRVKLGFRPLVVRAKRSEADSIVIELLDEGVQLYGSDVEKLWRFGIPDVEKITIDGKEIEPFMKVLIYMFHKLTAIDKNAMIGRSEAVLLAKTLLLSSPEKVIEWYTRRQTAAKRRAMVFDAKMSKEEEENDGHDVEDSAPTSSLPSHEWNAEITEEVELSESQVEPINEEEDGSATGSSGCAFGALPDWEYLAKCGICFN</sequence>
<evidence type="ECO:0000256" key="1">
    <source>
        <dbReference type="SAM" id="MobiDB-lite"/>
    </source>
</evidence>
<dbReference type="Proteomes" id="UP000827892">
    <property type="component" value="Chromosome X"/>
</dbReference>
<name>A0AAE9CT53_CAEBR</name>
<protein>
    <submittedName>
        <fullName evidence="2">Uncharacterized protein</fullName>
    </submittedName>
</protein>
<reference evidence="2 3" key="1">
    <citation type="submission" date="2022-05" db="EMBL/GenBank/DDBJ databases">
        <title>Chromosome-level reference genomes for two strains of Caenorhabditis briggsae: an improved platform for comparative genomics.</title>
        <authorList>
            <person name="Stevens L."/>
            <person name="Andersen E.C."/>
        </authorList>
    </citation>
    <scope>NUCLEOTIDE SEQUENCE [LARGE SCALE GENOMIC DNA]</scope>
    <source>
        <strain evidence="2">QX1410_ONT</strain>
        <tissue evidence="2">Whole-organism</tissue>
    </source>
</reference>
<dbReference type="AlphaFoldDB" id="A0AAE9CT53"/>
<accession>A0AAE9CT53</accession>
<evidence type="ECO:0000313" key="2">
    <source>
        <dbReference type="EMBL" id="ULT80484.1"/>
    </source>
</evidence>
<organism evidence="2 3">
    <name type="scientific">Caenorhabditis briggsae</name>
    <dbReference type="NCBI Taxonomy" id="6238"/>
    <lineage>
        <taxon>Eukaryota</taxon>
        <taxon>Metazoa</taxon>
        <taxon>Ecdysozoa</taxon>
        <taxon>Nematoda</taxon>
        <taxon>Chromadorea</taxon>
        <taxon>Rhabditida</taxon>
        <taxon>Rhabditina</taxon>
        <taxon>Rhabditomorpha</taxon>
        <taxon>Rhabditoidea</taxon>
        <taxon>Rhabditidae</taxon>
        <taxon>Peloderinae</taxon>
        <taxon>Caenorhabditis</taxon>
    </lineage>
</organism>
<proteinExistence type="predicted"/>
<dbReference type="KEGG" id="cbr:CBG_01969"/>
<evidence type="ECO:0000313" key="3">
    <source>
        <dbReference type="Proteomes" id="UP000827892"/>
    </source>
</evidence>